<dbReference type="SUPFAM" id="SSF117070">
    <property type="entry name" value="LEA14-like"/>
    <property type="match status" value="1"/>
</dbReference>
<dbReference type="GO" id="GO:0009269">
    <property type="term" value="P:response to desiccation"/>
    <property type="evidence" value="ECO:0007669"/>
    <property type="project" value="InterPro"/>
</dbReference>
<name>A0A2R7Y5M8_9CREN</name>
<dbReference type="Proteomes" id="UP000244093">
    <property type="component" value="Unassembled WGS sequence"/>
</dbReference>
<dbReference type="Pfam" id="PF03168">
    <property type="entry name" value="LEA_2"/>
    <property type="match status" value="1"/>
</dbReference>
<sequence length="164" mass="18263">MGKASAIIAAVVVVLIVSGFLFEYFQISNLLNNLVISDIEVSSIELKGVPPTKIHLDLNVRLSNPTSYEAFIDKLTYSIYVNNIYVGDGSKEYVIIHPNSETVVSIPIDTSAIDAVKAFLSSLQSGYADIRIRVHVVMPVRWFWTVRVFTIERSIELSKTVSIK</sequence>
<dbReference type="SMART" id="SM00769">
    <property type="entry name" value="WHy"/>
    <property type="match status" value="1"/>
</dbReference>
<evidence type="ECO:0000313" key="3">
    <source>
        <dbReference type="Proteomes" id="UP000244093"/>
    </source>
</evidence>
<feature type="domain" description="Water stress and hypersensitive response" evidence="1">
    <location>
        <begin position="39"/>
        <end position="158"/>
    </location>
</feature>
<proteinExistence type="predicted"/>
<dbReference type="InterPro" id="IPR004864">
    <property type="entry name" value="LEA_2"/>
</dbReference>
<organism evidence="2 3">
    <name type="scientific">Zestosphaera tikiterensis</name>
    <dbReference type="NCBI Taxonomy" id="1973259"/>
    <lineage>
        <taxon>Archaea</taxon>
        <taxon>Thermoproteota</taxon>
        <taxon>Thermoprotei</taxon>
        <taxon>Desulfurococcales</taxon>
        <taxon>Desulfurococcaceae</taxon>
        <taxon>Zestosphaera</taxon>
    </lineage>
</organism>
<comment type="caution">
    <text evidence="2">The sequence shown here is derived from an EMBL/GenBank/DDBJ whole genome shotgun (WGS) entry which is preliminary data.</text>
</comment>
<dbReference type="EMBL" id="NBVN01000003">
    <property type="protein sequence ID" value="PUA32783.1"/>
    <property type="molecule type" value="Genomic_DNA"/>
</dbReference>
<reference evidence="2 3" key="1">
    <citation type="journal article" date="2018" name="Syst. Appl. Microbiol.">
        <title>A new symbiotic nanoarchaeote (Candidatus Nanoclepta minutus) and its host (Zestosphaera tikiterensis gen. nov., sp. nov.) from a New Zealand hot spring.</title>
        <authorList>
            <person name="St John E."/>
            <person name="Liu Y."/>
            <person name="Podar M."/>
            <person name="Stott M.B."/>
            <person name="Meneghin J."/>
            <person name="Chen Z."/>
            <person name="Lagutin K."/>
            <person name="Mitchell K."/>
            <person name="Reysenbach A.L."/>
        </authorList>
    </citation>
    <scope>NUCLEOTIDE SEQUENCE [LARGE SCALE GENOMIC DNA]</scope>
    <source>
        <strain evidence="2">NZ3</strain>
    </source>
</reference>
<accession>A0A2R7Y5M8</accession>
<dbReference type="AlphaFoldDB" id="A0A2R7Y5M8"/>
<dbReference type="Gene3D" id="2.60.40.1820">
    <property type="match status" value="1"/>
</dbReference>
<protein>
    <recommendedName>
        <fullName evidence="1">Water stress and hypersensitive response domain-containing protein</fullName>
    </recommendedName>
</protein>
<evidence type="ECO:0000259" key="1">
    <source>
        <dbReference type="SMART" id="SM00769"/>
    </source>
</evidence>
<evidence type="ECO:0000313" key="2">
    <source>
        <dbReference type="EMBL" id="PUA32783.1"/>
    </source>
</evidence>
<dbReference type="InterPro" id="IPR013990">
    <property type="entry name" value="WHy-dom"/>
</dbReference>
<gene>
    <name evidence="2" type="ORF">B7O98_04885</name>
</gene>